<keyword evidence="8" id="KW-0325">Glycoprotein</keyword>
<evidence type="ECO:0000256" key="5">
    <source>
        <dbReference type="ARBA" id="ARBA00022989"/>
    </source>
</evidence>
<evidence type="ECO:0000256" key="8">
    <source>
        <dbReference type="ARBA" id="ARBA00023180"/>
    </source>
</evidence>
<dbReference type="GO" id="GO:0008146">
    <property type="term" value="F:sulfotransferase activity"/>
    <property type="evidence" value="ECO:0007669"/>
    <property type="project" value="InterPro"/>
</dbReference>
<evidence type="ECO:0000256" key="1">
    <source>
        <dbReference type="ARBA" id="ARBA00004323"/>
    </source>
</evidence>
<protein>
    <submittedName>
        <fullName evidence="10">Uncharacterized protein</fullName>
    </submittedName>
</protein>
<comment type="caution">
    <text evidence="10">The sequence shown here is derived from an EMBL/GenBank/DDBJ whole genome shotgun (WGS) entry which is preliminary data.</text>
</comment>
<dbReference type="EMBL" id="VRMN01000001">
    <property type="protein sequence ID" value="KAA8497865.1"/>
    <property type="molecule type" value="Genomic_DNA"/>
</dbReference>
<feature type="transmembrane region" description="Helical" evidence="9">
    <location>
        <begin position="6"/>
        <end position="27"/>
    </location>
</feature>
<comment type="subcellular location">
    <subcellularLocation>
        <location evidence="1">Golgi apparatus membrane</location>
        <topology evidence="1">Single-pass type II membrane protein</topology>
    </subcellularLocation>
</comment>
<evidence type="ECO:0000256" key="7">
    <source>
        <dbReference type="ARBA" id="ARBA00023136"/>
    </source>
</evidence>
<dbReference type="PANTHER" id="PTHR12137:SF54">
    <property type="entry name" value="CARBOHYDRATE SULFOTRANSFERASE"/>
    <property type="match status" value="1"/>
</dbReference>
<evidence type="ECO:0000256" key="2">
    <source>
        <dbReference type="ARBA" id="ARBA00006339"/>
    </source>
</evidence>
<sequence length="315" mass="35559">MPAYPLRWWLALAAAVIQSALCVALLLKLLNESQELFAGLQVYADVTDKNVAQRALAFTTQSVEQQSQRVLKAMQSDQCYDKQLRRACKAYCPAGLDPATRRPGGRFLNVIVSHEHKLIYLEVHKAASTTVRLLLKRALGIDLDTAMIKSNRLDPSVFDRYFIFTFVRDPLPRFTSSHDEYKQQRRKRNASLTVNELASLTQSLALLEAGVRLNNHFATQISEIEGTRSDGRPIPITFIGHVESFDRDFAYVMTKLGRKPISQILPANVKPASHRTGWEAVSNDLQKRVCRVYMLDFVCLGFSLPPVCDEKDGMM</sequence>
<keyword evidence="5 9" id="KW-1133">Transmembrane helix</keyword>
<organism evidence="10 11">
    <name type="scientific">Porphyridium purpureum</name>
    <name type="common">Red alga</name>
    <name type="synonym">Porphyridium cruentum</name>
    <dbReference type="NCBI Taxonomy" id="35688"/>
    <lineage>
        <taxon>Eukaryota</taxon>
        <taxon>Rhodophyta</taxon>
        <taxon>Bangiophyceae</taxon>
        <taxon>Porphyridiales</taxon>
        <taxon>Porphyridiaceae</taxon>
        <taxon>Porphyridium</taxon>
    </lineage>
</organism>
<evidence type="ECO:0000313" key="11">
    <source>
        <dbReference type="Proteomes" id="UP000324585"/>
    </source>
</evidence>
<keyword evidence="11" id="KW-1185">Reference proteome</keyword>
<keyword evidence="3" id="KW-0808">Transferase</keyword>
<keyword evidence="4 9" id="KW-0812">Transmembrane</keyword>
<dbReference type="Pfam" id="PF03567">
    <property type="entry name" value="Sulfotransfer_2"/>
    <property type="match status" value="1"/>
</dbReference>
<evidence type="ECO:0000313" key="10">
    <source>
        <dbReference type="EMBL" id="KAA8497865.1"/>
    </source>
</evidence>
<accession>A0A5J4Z3J2</accession>
<dbReference type="GO" id="GO:0000139">
    <property type="term" value="C:Golgi membrane"/>
    <property type="evidence" value="ECO:0007669"/>
    <property type="project" value="UniProtKB-SubCell"/>
</dbReference>
<dbReference type="InterPro" id="IPR018011">
    <property type="entry name" value="Carb_sulfotrans_8-10"/>
</dbReference>
<comment type="similarity">
    <text evidence="2">Belongs to the sulfotransferase 2 family.</text>
</comment>
<dbReference type="GO" id="GO:0016051">
    <property type="term" value="P:carbohydrate biosynthetic process"/>
    <property type="evidence" value="ECO:0007669"/>
    <property type="project" value="InterPro"/>
</dbReference>
<proteinExistence type="inferred from homology"/>
<dbReference type="InterPro" id="IPR005331">
    <property type="entry name" value="Sulfotransferase"/>
</dbReference>
<dbReference type="PANTHER" id="PTHR12137">
    <property type="entry name" value="CARBOHYDRATE SULFOTRANSFERASE"/>
    <property type="match status" value="1"/>
</dbReference>
<reference evidence="11" key="1">
    <citation type="journal article" date="2019" name="Nat. Commun.">
        <title>Expansion of phycobilisome linker gene families in mesophilic red algae.</title>
        <authorList>
            <person name="Lee J."/>
            <person name="Kim D."/>
            <person name="Bhattacharya D."/>
            <person name="Yoon H.S."/>
        </authorList>
    </citation>
    <scope>NUCLEOTIDE SEQUENCE [LARGE SCALE GENOMIC DNA]</scope>
    <source>
        <strain evidence="11">CCMP 1328</strain>
    </source>
</reference>
<evidence type="ECO:0000256" key="6">
    <source>
        <dbReference type="ARBA" id="ARBA00023034"/>
    </source>
</evidence>
<name>A0A5J4Z3J2_PORPP</name>
<gene>
    <name evidence="10" type="ORF">FVE85_5450</name>
</gene>
<dbReference type="OrthoDB" id="2019940at2759"/>
<dbReference type="Proteomes" id="UP000324585">
    <property type="component" value="Unassembled WGS sequence"/>
</dbReference>
<evidence type="ECO:0000256" key="9">
    <source>
        <dbReference type="SAM" id="Phobius"/>
    </source>
</evidence>
<evidence type="ECO:0000256" key="3">
    <source>
        <dbReference type="ARBA" id="ARBA00022679"/>
    </source>
</evidence>
<keyword evidence="6" id="KW-0333">Golgi apparatus</keyword>
<dbReference type="AlphaFoldDB" id="A0A5J4Z3J2"/>
<keyword evidence="7 9" id="KW-0472">Membrane</keyword>
<evidence type="ECO:0000256" key="4">
    <source>
        <dbReference type="ARBA" id="ARBA00022692"/>
    </source>
</evidence>